<sequence length="154" mass="16671">MSMKYGQAEQHLTAGNVPIPGADFISNVKLTLLGPWAGVFEVGLSRASCARWVLTQVSFHLEFEDAARWLVRLPSVLTSYVVAGLTGAVPSLYGNGILMKESSKCFTQCEISLMGLFCLTLSNAVSVSALAPVYDIYRRECECAPCFGSVTRPL</sequence>
<evidence type="ECO:0000313" key="2">
    <source>
        <dbReference type="EMBL" id="KAL2628953.1"/>
    </source>
</evidence>
<protein>
    <submittedName>
        <fullName evidence="2">Uncharacterized protein</fullName>
    </submittedName>
</protein>
<accession>A0ABD1YDV4</accession>
<comment type="caution">
    <text evidence="2">The sequence shown here is derived from an EMBL/GenBank/DDBJ whole genome shotgun (WGS) entry which is preliminary data.</text>
</comment>
<keyword evidence="1" id="KW-1133">Transmembrane helix</keyword>
<keyword evidence="3" id="KW-1185">Reference proteome</keyword>
<evidence type="ECO:0000256" key="1">
    <source>
        <dbReference type="SAM" id="Phobius"/>
    </source>
</evidence>
<dbReference type="AlphaFoldDB" id="A0ABD1YDV4"/>
<keyword evidence="1" id="KW-0472">Membrane</keyword>
<feature type="transmembrane region" description="Helical" evidence="1">
    <location>
        <begin position="111"/>
        <end position="134"/>
    </location>
</feature>
<name>A0ABD1YDV4_9MARC</name>
<organism evidence="2 3">
    <name type="scientific">Riccia fluitans</name>
    <dbReference type="NCBI Taxonomy" id="41844"/>
    <lineage>
        <taxon>Eukaryota</taxon>
        <taxon>Viridiplantae</taxon>
        <taxon>Streptophyta</taxon>
        <taxon>Embryophyta</taxon>
        <taxon>Marchantiophyta</taxon>
        <taxon>Marchantiopsida</taxon>
        <taxon>Marchantiidae</taxon>
        <taxon>Marchantiales</taxon>
        <taxon>Ricciaceae</taxon>
        <taxon>Riccia</taxon>
    </lineage>
</organism>
<keyword evidence="1" id="KW-0812">Transmembrane</keyword>
<dbReference type="EMBL" id="JBHFFA010000004">
    <property type="protein sequence ID" value="KAL2628953.1"/>
    <property type="molecule type" value="Genomic_DNA"/>
</dbReference>
<reference evidence="2 3" key="1">
    <citation type="submission" date="2024-09" db="EMBL/GenBank/DDBJ databases">
        <title>Chromosome-scale assembly of Riccia fluitans.</title>
        <authorList>
            <person name="Paukszto L."/>
            <person name="Sawicki J."/>
            <person name="Karawczyk K."/>
            <person name="Piernik-Szablinska J."/>
            <person name="Szczecinska M."/>
            <person name="Mazdziarz M."/>
        </authorList>
    </citation>
    <scope>NUCLEOTIDE SEQUENCE [LARGE SCALE GENOMIC DNA]</scope>
    <source>
        <strain evidence="2">Rf_01</strain>
        <tissue evidence="2">Aerial parts of the thallus</tissue>
    </source>
</reference>
<evidence type="ECO:0000313" key="3">
    <source>
        <dbReference type="Proteomes" id="UP001605036"/>
    </source>
</evidence>
<proteinExistence type="predicted"/>
<dbReference type="Proteomes" id="UP001605036">
    <property type="component" value="Unassembled WGS sequence"/>
</dbReference>
<gene>
    <name evidence="2" type="ORF">R1flu_013639</name>
</gene>
<feature type="transmembrane region" description="Helical" evidence="1">
    <location>
        <begin position="77"/>
        <end position="99"/>
    </location>
</feature>